<organism evidence="1 2">
    <name type="scientific">Streptomyces lycii</name>
    <dbReference type="NCBI Taxonomy" id="2654337"/>
    <lineage>
        <taxon>Bacteria</taxon>
        <taxon>Bacillati</taxon>
        <taxon>Actinomycetota</taxon>
        <taxon>Actinomycetes</taxon>
        <taxon>Kitasatosporales</taxon>
        <taxon>Streptomycetaceae</taxon>
        <taxon>Streptomyces</taxon>
    </lineage>
</organism>
<comment type="caution">
    <text evidence="1">The sequence shown here is derived from an EMBL/GenBank/DDBJ whole genome shotgun (WGS) entry which is preliminary data.</text>
</comment>
<sequence>MVRAPAGPGALPGGSVVPAGPVVRLHGAREATALLRLPAVRVAPPVRLYGGPVAAAPRLAVRRAALPVRLPPVVSPRLLLVRLRLILSPGCRVVRLPPGQAILAPVVRRPPGQAILAPVVRRPLTALRRGLPVRLYGGPAGTAVLRLVVPRILVPRVLVPRVLLVVRLFRRPVVASREPDGACR</sequence>
<proteinExistence type="predicted"/>
<name>A0ABQ7FRP6_9ACTN</name>
<evidence type="ECO:0000313" key="1">
    <source>
        <dbReference type="EMBL" id="KAF4410646.1"/>
    </source>
</evidence>
<protein>
    <submittedName>
        <fullName evidence="1">Uncharacterized protein</fullName>
    </submittedName>
</protein>
<evidence type="ECO:0000313" key="2">
    <source>
        <dbReference type="Proteomes" id="UP000621266"/>
    </source>
</evidence>
<dbReference type="Proteomes" id="UP000621266">
    <property type="component" value="Unassembled WGS sequence"/>
</dbReference>
<dbReference type="EMBL" id="WHPN01000050">
    <property type="protein sequence ID" value="KAF4410646.1"/>
    <property type="molecule type" value="Genomic_DNA"/>
</dbReference>
<accession>A0ABQ7FRP6</accession>
<gene>
    <name evidence="1" type="ORF">GCU69_02765</name>
</gene>
<dbReference type="RefSeq" id="WP_156205025.1">
    <property type="nucleotide sequence ID" value="NZ_WHPN01000050.1"/>
</dbReference>
<keyword evidence="2" id="KW-1185">Reference proteome</keyword>
<reference evidence="1 2" key="1">
    <citation type="submission" date="2019-10" db="EMBL/GenBank/DDBJ databases">
        <title>Streptomyces tenebrisbrunneis sp.nov., an endogenous actinomycete isolated from of Lycium ruthenicum.</title>
        <authorList>
            <person name="Ma L."/>
        </authorList>
    </citation>
    <scope>NUCLEOTIDE SEQUENCE [LARGE SCALE GENOMIC DNA]</scope>
    <source>
        <strain evidence="1 2">TRM 66187</strain>
    </source>
</reference>